<dbReference type="Gene3D" id="3.40.50.410">
    <property type="entry name" value="von Willebrand factor, type A domain"/>
    <property type="match status" value="1"/>
</dbReference>
<dbReference type="RefSeq" id="WP_155173505.1">
    <property type="nucleotide sequence ID" value="NZ_BAAAFL010000012.1"/>
</dbReference>
<feature type="domain" description="VWFA" evidence="1">
    <location>
        <begin position="90"/>
        <end position="225"/>
    </location>
</feature>
<evidence type="ECO:0000313" key="2">
    <source>
        <dbReference type="EMBL" id="MTI26491.1"/>
    </source>
</evidence>
<dbReference type="PANTHER" id="PTHR35023:SF1">
    <property type="entry name" value="MG-PROTOPORPHYRIN IX CHELATASE"/>
    <property type="match status" value="1"/>
</dbReference>
<sequence>MNANNTSGNGSPEQHFNAMVTHASLSLRPDGGQKSKHGIEIKDVTSGDHTLKPSHRFVQTRDLLQTVNHYLLHDQFELKQKKTSHNAAPLIIFLIDSSSSMAKNKMIAYVKGLIENTAKKHNRQSLKYALIALLQGESQLIFPPGKSKELLFLSLENLKTGGQTNMASGIRKVYEVIRKQQGSDIVKLFILTDGKINKGKTSTPFEEAVQLHKQLLGSLKSVTVVDTESGFVKLQMAKDFANSINATYKKLEI</sequence>
<dbReference type="Pfam" id="PF13519">
    <property type="entry name" value="VWA_2"/>
    <property type="match status" value="1"/>
</dbReference>
<dbReference type="SMART" id="SM00327">
    <property type="entry name" value="VWA"/>
    <property type="match status" value="1"/>
</dbReference>
<keyword evidence="3" id="KW-1185">Reference proteome</keyword>
<proteinExistence type="predicted"/>
<dbReference type="PANTHER" id="PTHR35023">
    <property type="entry name" value="CHELATASE-RELATED"/>
    <property type="match status" value="1"/>
</dbReference>
<comment type="caution">
    <text evidence="2">The sequence shown here is derived from an EMBL/GenBank/DDBJ whole genome shotgun (WGS) entry which is preliminary data.</text>
</comment>
<dbReference type="SUPFAM" id="SSF53300">
    <property type="entry name" value="vWA-like"/>
    <property type="match status" value="1"/>
</dbReference>
<organism evidence="2 3">
    <name type="scientific">Fulvivirga kasyanovii</name>
    <dbReference type="NCBI Taxonomy" id="396812"/>
    <lineage>
        <taxon>Bacteria</taxon>
        <taxon>Pseudomonadati</taxon>
        <taxon>Bacteroidota</taxon>
        <taxon>Cytophagia</taxon>
        <taxon>Cytophagales</taxon>
        <taxon>Fulvivirgaceae</taxon>
        <taxon>Fulvivirga</taxon>
    </lineage>
</organism>
<gene>
    <name evidence="2" type="ORF">E1163_16145</name>
</gene>
<evidence type="ECO:0000313" key="3">
    <source>
        <dbReference type="Proteomes" id="UP000798808"/>
    </source>
</evidence>
<dbReference type="InterPro" id="IPR052989">
    <property type="entry name" value="Mg-chelatase_DI-like"/>
</dbReference>
<accession>A0ABW9RR35</accession>
<reference evidence="2 3" key="1">
    <citation type="submission" date="2019-02" db="EMBL/GenBank/DDBJ databases">
        <authorList>
            <person name="Goldberg S.R."/>
            <person name="Haltli B.A."/>
            <person name="Correa H."/>
            <person name="Russell K.G."/>
        </authorList>
    </citation>
    <scope>NUCLEOTIDE SEQUENCE [LARGE SCALE GENOMIC DNA]</scope>
    <source>
        <strain evidence="2 3">JCM 16186</strain>
    </source>
</reference>
<dbReference type="InterPro" id="IPR002035">
    <property type="entry name" value="VWF_A"/>
</dbReference>
<dbReference type="InterPro" id="IPR036465">
    <property type="entry name" value="vWFA_dom_sf"/>
</dbReference>
<dbReference type="PROSITE" id="PS50234">
    <property type="entry name" value="VWFA"/>
    <property type="match status" value="1"/>
</dbReference>
<evidence type="ECO:0000259" key="1">
    <source>
        <dbReference type="PROSITE" id="PS50234"/>
    </source>
</evidence>
<dbReference type="Proteomes" id="UP000798808">
    <property type="component" value="Unassembled WGS sequence"/>
</dbReference>
<dbReference type="EMBL" id="SMLW01000583">
    <property type="protein sequence ID" value="MTI26491.1"/>
    <property type="molecule type" value="Genomic_DNA"/>
</dbReference>
<protein>
    <submittedName>
        <fullName evidence="2">VWA domain-containing protein</fullName>
    </submittedName>
</protein>
<name>A0ABW9RR35_9BACT</name>